<keyword evidence="4" id="KW-1003">Cell membrane</keyword>
<feature type="transmembrane region" description="Helical" evidence="8">
    <location>
        <begin position="281"/>
        <end position="304"/>
    </location>
</feature>
<feature type="transmembrane region" description="Helical" evidence="8">
    <location>
        <begin position="160"/>
        <end position="180"/>
    </location>
</feature>
<dbReference type="KEGG" id="hara:AArcS_2900"/>
<feature type="transmembrane region" description="Helical" evidence="8">
    <location>
        <begin position="200"/>
        <end position="218"/>
    </location>
</feature>
<feature type="transmembrane region" description="Helical" evidence="8">
    <location>
        <begin position="103"/>
        <end position="120"/>
    </location>
</feature>
<proteinExistence type="inferred from homology"/>
<dbReference type="Pfam" id="PF03547">
    <property type="entry name" value="Mem_trans"/>
    <property type="match status" value="2"/>
</dbReference>
<evidence type="ECO:0000313" key="9">
    <source>
        <dbReference type="EMBL" id="QSG04089.1"/>
    </source>
</evidence>
<accession>A0A897MYY6</accession>
<keyword evidence="3" id="KW-0813">Transport</keyword>
<evidence type="ECO:0000256" key="8">
    <source>
        <dbReference type="SAM" id="Phobius"/>
    </source>
</evidence>
<evidence type="ECO:0000256" key="6">
    <source>
        <dbReference type="ARBA" id="ARBA00022989"/>
    </source>
</evidence>
<dbReference type="AlphaFoldDB" id="A0A897MYY6"/>
<comment type="subcellular location">
    <subcellularLocation>
        <location evidence="1">Cell membrane</location>
        <topology evidence="1">Multi-pass membrane protein</topology>
    </subcellularLocation>
</comment>
<evidence type="ECO:0000256" key="4">
    <source>
        <dbReference type="ARBA" id="ARBA00022475"/>
    </source>
</evidence>
<name>A0A897MYY6_9EURY</name>
<feature type="transmembrane region" description="Helical" evidence="8">
    <location>
        <begin position="126"/>
        <end position="153"/>
    </location>
</feature>
<gene>
    <name evidence="9" type="ORF">AArcS_2900</name>
</gene>
<dbReference type="PANTHER" id="PTHR36838:SF3">
    <property type="entry name" value="TRANSPORTER AUXIN EFFLUX CARRIER EC FAMILY"/>
    <property type="match status" value="1"/>
</dbReference>
<feature type="transmembrane region" description="Helical" evidence="8">
    <location>
        <begin position="250"/>
        <end position="269"/>
    </location>
</feature>
<dbReference type="PANTHER" id="PTHR36838">
    <property type="entry name" value="AUXIN EFFLUX CARRIER FAMILY PROTEIN"/>
    <property type="match status" value="1"/>
</dbReference>
<keyword evidence="5 8" id="KW-0812">Transmembrane</keyword>
<dbReference type="GO" id="GO:0005886">
    <property type="term" value="C:plasma membrane"/>
    <property type="evidence" value="ECO:0007669"/>
    <property type="project" value="UniProtKB-SubCell"/>
</dbReference>
<evidence type="ECO:0000256" key="1">
    <source>
        <dbReference type="ARBA" id="ARBA00004651"/>
    </source>
</evidence>
<keyword evidence="7 8" id="KW-0472">Membrane</keyword>
<evidence type="ECO:0000256" key="3">
    <source>
        <dbReference type="ARBA" id="ARBA00022448"/>
    </source>
</evidence>
<feature type="transmembrane region" description="Helical" evidence="8">
    <location>
        <begin position="64"/>
        <end position="82"/>
    </location>
</feature>
<dbReference type="InterPro" id="IPR038770">
    <property type="entry name" value="Na+/solute_symporter_sf"/>
</dbReference>
<dbReference type="Gene3D" id="1.20.1530.20">
    <property type="match status" value="1"/>
</dbReference>
<keyword evidence="6 8" id="KW-1133">Transmembrane helix</keyword>
<evidence type="ECO:0000313" key="10">
    <source>
        <dbReference type="Proteomes" id="UP000663586"/>
    </source>
</evidence>
<comment type="similarity">
    <text evidence="2">Belongs to the auxin efflux carrier (TC 2.A.69) family.</text>
</comment>
<reference evidence="9" key="1">
    <citation type="submission" date="2020-11" db="EMBL/GenBank/DDBJ databases">
        <title>Carbohydrate-dependent, anaerobic sulfur respiration: A novel catabolism in halophilic archaea.</title>
        <authorList>
            <person name="Sorokin D.Y."/>
            <person name="Messina E."/>
            <person name="Smedile F."/>
            <person name="La Cono V."/>
            <person name="Hallsworth J.E."/>
            <person name="Yakimov M.M."/>
        </authorList>
    </citation>
    <scope>NUCLEOTIDE SEQUENCE</scope>
    <source>
        <strain evidence="9">AArc-S</strain>
    </source>
</reference>
<protein>
    <submittedName>
        <fullName evidence="9">Putative permease</fullName>
    </submittedName>
</protein>
<keyword evidence="10" id="KW-1185">Reference proteome</keyword>
<dbReference type="GO" id="GO:0055085">
    <property type="term" value="P:transmembrane transport"/>
    <property type="evidence" value="ECO:0007669"/>
    <property type="project" value="InterPro"/>
</dbReference>
<sequence length="305" mass="31399">MELVVALLSMLAILGVGASARYVGLFTPSRREVVNAIAYYVALPALIFSATTAQPLSDVVSTRLVVGVSVAMLAAIGIAWLVHRRESDMEVRSVATVQSYHSNFGYLGIPVVAIAFGDLATARAGLILGIGSLIQIAATVTVLSTLTGAAASLREEIRNVLLNPVILTLILGLSVSAAGLSVPTTPATVIERIGDTALPLALLVVGATFTVQAGTLRYRTLATVIAVKVLVMPAIALAVFVLVGADAATVRAGVVMFAMPTAVSTYVFAVELGGNRHVASLNVVATTVVSIASLLLVIELLTALT</sequence>
<dbReference type="Proteomes" id="UP000663586">
    <property type="component" value="Chromosome"/>
</dbReference>
<dbReference type="InterPro" id="IPR004776">
    <property type="entry name" value="Mem_transp_PIN-like"/>
</dbReference>
<dbReference type="EMBL" id="CP064786">
    <property type="protein sequence ID" value="QSG04089.1"/>
    <property type="molecule type" value="Genomic_DNA"/>
</dbReference>
<evidence type="ECO:0000256" key="2">
    <source>
        <dbReference type="ARBA" id="ARBA00010145"/>
    </source>
</evidence>
<organism evidence="9 10">
    <name type="scientific">Natranaeroarchaeum sulfidigenes</name>
    <dbReference type="NCBI Taxonomy" id="2784880"/>
    <lineage>
        <taxon>Archaea</taxon>
        <taxon>Methanobacteriati</taxon>
        <taxon>Methanobacteriota</taxon>
        <taxon>Stenosarchaea group</taxon>
        <taxon>Halobacteria</taxon>
        <taxon>Halobacteriales</taxon>
        <taxon>Natronoarchaeaceae</taxon>
        <taxon>Natranaeroarchaeum</taxon>
    </lineage>
</organism>
<dbReference type="GeneID" id="70686277"/>
<feature type="transmembrane region" description="Helical" evidence="8">
    <location>
        <begin position="225"/>
        <end position="244"/>
    </location>
</feature>
<evidence type="ECO:0000256" key="5">
    <source>
        <dbReference type="ARBA" id="ARBA00022692"/>
    </source>
</evidence>
<dbReference type="RefSeq" id="WP_238478115.1">
    <property type="nucleotide sequence ID" value="NZ_CP064786.1"/>
</dbReference>
<evidence type="ECO:0000256" key="7">
    <source>
        <dbReference type="ARBA" id="ARBA00023136"/>
    </source>
</evidence>